<reference evidence="2" key="1">
    <citation type="journal article" date="2014" name="Int. J. Syst. Evol. Microbiol.">
        <title>Complete genome sequence of Corynebacterium casei LMG S-19264T (=DSM 44701T), isolated from a smear-ripened cheese.</title>
        <authorList>
            <consortium name="US DOE Joint Genome Institute (JGI-PGF)"/>
            <person name="Walter F."/>
            <person name="Albersmeier A."/>
            <person name="Kalinowski J."/>
            <person name="Ruckert C."/>
        </authorList>
    </citation>
    <scope>NUCLEOTIDE SEQUENCE</scope>
    <source>
        <strain evidence="2">CGMCC 1.12997</strain>
    </source>
</reference>
<feature type="transmembrane region" description="Helical" evidence="1">
    <location>
        <begin position="6"/>
        <end position="25"/>
    </location>
</feature>
<protein>
    <recommendedName>
        <fullName evidence="4">DUF4239 domain-containing protein</fullName>
    </recommendedName>
</protein>
<sequence length="256" mass="28137">MLSYGQSAFAIALALVASMLLVALLNRFWPVENRKIINDVNAWQMGVLGTTYGVILGFMLFTVWNDFRAAEMDVALETASLINVHRLAVGLPSSQKEIMQKLTVQYADAAVHQEWPAMQTQRENHSGGIVLQQMWQTLTSTQAETPGQVSSLDHMTSAMSNLSERRRLREEQHENSLPAVLWVLLIVGGIATVVSSCLLGNDKRWLHYGQVLALTFVVSVTLAAIADLARPFEGAVAVAPTPLQRALVIMQQSAPQ</sequence>
<feature type="transmembrane region" description="Helical" evidence="1">
    <location>
        <begin position="179"/>
        <end position="199"/>
    </location>
</feature>
<keyword evidence="1" id="KW-0812">Transmembrane</keyword>
<feature type="transmembrane region" description="Helical" evidence="1">
    <location>
        <begin position="45"/>
        <end position="64"/>
    </location>
</feature>
<keyword evidence="1" id="KW-1133">Transmembrane helix</keyword>
<evidence type="ECO:0000313" key="3">
    <source>
        <dbReference type="Proteomes" id="UP000647241"/>
    </source>
</evidence>
<keyword evidence="3" id="KW-1185">Reference proteome</keyword>
<dbReference type="Proteomes" id="UP000647241">
    <property type="component" value="Unassembled WGS sequence"/>
</dbReference>
<evidence type="ECO:0000313" key="2">
    <source>
        <dbReference type="EMBL" id="GGG81065.1"/>
    </source>
</evidence>
<proteinExistence type="predicted"/>
<evidence type="ECO:0008006" key="4">
    <source>
        <dbReference type="Google" id="ProtNLM"/>
    </source>
</evidence>
<organism evidence="2 3">
    <name type="scientific">Edaphobacter dinghuensis</name>
    <dbReference type="NCBI Taxonomy" id="1560005"/>
    <lineage>
        <taxon>Bacteria</taxon>
        <taxon>Pseudomonadati</taxon>
        <taxon>Acidobacteriota</taxon>
        <taxon>Terriglobia</taxon>
        <taxon>Terriglobales</taxon>
        <taxon>Acidobacteriaceae</taxon>
        <taxon>Edaphobacter</taxon>
    </lineage>
</organism>
<dbReference type="Pfam" id="PF14023">
    <property type="entry name" value="Bestrophin-like"/>
    <property type="match status" value="1"/>
</dbReference>
<dbReference type="AlphaFoldDB" id="A0A917HKF6"/>
<reference evidence="2" key="2">
    <citation type="submission" date="2020-09" db="EMBL/GenBank/DDBJ databases">
        <authorList>
            <person name="Sun Q."/>
            <person name="Zhou Y."/>
        </authorList>
    </citation>
    <scope>NUCLEOTIDE SEQUENCE</scope>
    <source>
        <strain evidence="2">CGMCC 1.12997</strain>
    </source>
</reference>
<comment type="caution">
    <text evidence="2">The sequence shown here is derived from an EMBL/GenBank/DDBJ whole genome shotgun (WGS) entry which is preliminary data.</text>
</comment>
<name>A0A917HKF6_9BACT</name>
<dbReference type="InterPro" id="IPR025333">
    <property type="entry name" value="DUF4239"/>
</dbReference>
<keyword evidence="1" id="KW-0472">Membrane</keyword>
<gene>
    <name evidence="2" type="ORF">GCM10011585_25640</name>
</gene>
<dbReference type="EMBL" id="BMGT01000003">
    <property type="protein sequence ID" value="GGG81065.1"/>
    <property type="molecule type" value="Genomic_DNA"/>
</dbReference>
<evidence type="ECO:0000256" key="1">
    <source>
        <dbReference type="SAM" id="Phobius"/>
    </source>
</evidence>
<dbReference type="RefSeq" id="WP_188554601.1">
    <property type="nucleotide sequence ID" value="NZ_BMGT01000003.1"/>
</dbReference>
<feature type="transmembrane region" description="Helical" evidence="1">
    <location>
        <begin position="211"/>
        <end position="229"/>
    </location>
</feature>
<accession>A0A917HKF6</accession>